<proteinExistence type="inferred from homology"/>
<evidence type="ECO:0000313" key="5">
    <source>
        <dbReference type="Proteomes" id="UP001419268"/>
    </source>
</evidence>
<reference evidence="4 5" key="1">
    <citation type="submission" date="2024-01" db="EMBL/GenBank/DDBJ databases">
        <title>Genome assemblies of Stephania.</title>
        <authorList>
            <person name="Yang L."/>
        </authorList>
    </citation>
    <scope>NUCLEOTIDE SEQUENCE [LARGE SCALE GENOMIC DNA]</scope>
    <source>
        <strain evidence="4">JXDWG</strain>
        <tissue evidence="4">Leaf</tissue>
    </source>
</reference>
<evidence type="ECO:0008006" key="6">
    <source>
        <dbReference type="Google" id="ProtNLM"/>
    </source>
</evidence>
<dbReference type="FunFam" id="1.25.40.10:FF:000090">
    <property type="entry name" value="Pentatricopeptide repeat-containing protein, chloroplastic"/>
    <property type="match status" value="1"/>
</dbReference>
<comment type="caution">
    <text evidence="4">The sequence shown here is derived from an EMBL/GenBank/DDBJ whole genome shotgun (WGS) entry which is preliminary data.</text>
</comment>
<dbReference type="FunFam" id="1.25.40.10:FF:000196">
    <property type="entry name" value="Pentatricopeptide repeat-containing protein At4g14850"/>
    <property type="match status" value="1"/>
</dbReference>
<evidence type="ECO:0000256" key="2">
    <source>
        <dbReference type="ARBA" id="ARBA00061659"/>
    </source>
</evidence>
<dbReference type="EMBL" id="JBBNAG010000008">
    <property type="protein sequence ID" value="KAK9111559.1"/>
    <property type="molecule type" value="Genomic_DNA"/>
</dbReference>
<dbReference type="NCBIfam" id="TIGR00756">
    <property type="entry name" value="PPR"/>
    <property type="match status" value="1"/>
</dbReference>
<dbReference type="Pfam" id="PF01535">
    <property type="entry name" value="PPR"/>
    <property type="match status" value="3"/>
</dbReference>
<dbReference type="PROSITE" id="PS51375">
    <property type="entry name" value="PPR"/>
    <property type="match status" value="2"/>
</dbReference>
<dbReference type="Proteomes" id="UP001419268">
    <property type="component" value="Unassembled WGS sequence"/>
</dbReference>
<name>A0AAP0IA19_9MAGN</name>
<feature type="repeat" description="PPR" evidence="3">
    <location>
        <begin position="293"/>
        <end position="327"/>
    </location>
</feature>
<comment type="similarity">
    <text evidence="2">Belongs to the PPR family. PCMP-E subfamily.</text>
</comment>
<evidence type="ECO:0000256" key="3">
    <source>
        <dbReference type="PROSITE-ProRule" id="PRU00708"/>
    </source>
</evidence>
<dbReference type="InterPro" id="IPR046848">
    <property type="entry name" value="E_motif"/>
</dbReference>
<keyword evidence="1" id="KW-0677">Repeat</keyword>
<protein>
    <recommendedName>
        <fullName evidence="6">Pentatricopeptide repeat-containing protein</fullName>
    </recommendedName>
</protein>
<dbReference type="Gene3D" id="1.25.40.10">
    <property type="entry name" value="Tetratricopeptide repeat domain"/>
    <property type="match status" value="3"/>
</dbReference>
<accession>A0AAP0IA19</accession>
<dbReference type="GO" id="GO:0003723">
    <property type="term" value="F:RNA binding"/>
    <property type="evidence" value="ECO:0007669"/>
    <property type="project" value="InterPro"/>
</dbReference>
<evidence type="ECO:0000313" key="4">
    <source>
        <dbReference type="EMBL" id="KAK9111559.1"/>
    </source>
</evidence>
<dbReference type="AlphaFoldDB" id="A0AAP0IA19"/>
<dbReference type="PANTHER" id="PTHR47926">
    <property type="entry name" value="PENTATRICOPEPTIDE REPEAT-CONTAINING PROTEIN"/>
    <property type="match status" value="1"/>
</dbReference>
<sequence>MLMSLNGRASLFCSALYSVKAVHSKALKTGQLLWDLHLSTRLLNGYTRCGGVDHTCQLFDEMSVYSETKGVALDVVCWNSIITGLIHGGRDVMGFQYFNHMKIYFSGHCCRNDFEFDIDMGPDSYTLSSLLSSRYCLEKTVSPGMQLHGYAVKSGVISSISVGNALITLYATWGFVPDSRRVFESMPWRNVVSWTAIISGYAQQNDHKEESLRAFVAMMREDLMRPNQFTLASIFSSCSKLGSLSQGLQFIALALKIGLISDIHVQNSIVGFYSECGCVEEAKSAFEFIANPDLVSWNSLLKGYSQLGRGEEALVVFKDMLTRGETPDSITFLSVLSACRHTGMISQGIELLRAMKIDHGIEPQSEHISCVIDLLARAGQLRRAKEFIEGVQCELGDSVWRTLLGACRVHGNAELAELAASKLLELDYSDREAHVVLSNVYAARGDWKKVGELRKLFREKGGLKEPGRSWIEGANGVHSFVASDWNHPSMNEIRTLLMFLTDHIRELIMKDDIDCWV</sequence>
<organism evidence="4 5">
    <name type="scientific">Stephania cephalantha</name>
    <dbReference type="NCBI Taxonomy" id="152367"/>
    <lineage>
        <taxon>Eukaryota</taxon>
        <taxon>Viridiplantae</taxon>
        <taxon>Streptophyta</taxon>
        <taxon>Embryophyta</taxon>
        <taxon>Tracheophyta</taxon>
        <taxon>Spermatophyta</taxon>
        <taxon>Magnoliopsida</taxon>
        <taxon>Ranunculales</taxon>
        <taxon>Menispermaceae</taxon>
        <taxon>Menispermoideae</taxon>
        <taxon>Cissampelideae</taxon>
        <taxon>Stephania</taxon>
    </lineage>
</organism>
<gene>
    <name evidence="4" type="ORF">Scep_019078</name>
</gene>
<dbReference type="InterPro" id="IPR002885">
    <property type="entry name" value="PPR_rpt"/>
</dbReference>
<dbReference type="InterPro" id="IPR046960">
    <property type="entry name" value="PPR_At4g14850-like_plant"/>
</dbReference>
<dbReference type="Pfam" id="PF20431">
    <property type="entry name" value="E_motif"/>
    <property type="match status" value="1"/>
</dbReference>
<dbReference type="GO" id="GO:0009451">
    <property type="term" value="P:RNA modification"/>
    <property type="evidence" value="ECO:0007669"/>
    <property type="project" value="InterPro"/>
</dbReference>
<dbReference type="Pfam" id="PF13041">
    <property type="entry name" value="PPR_2"/>
    <property type="match status" value="1"/>
</dbReference>
<dbReference type="InterPro" id="IPR011990">
    <property type="entry name" value="TPR-like_helical_dom_sf"/>
</dbReference>
<evidence type="ECO:0000256" key="1">
    <source>
        <dbReference type="ARBA" id="ARBA00022737"/>
    </source>
</evidence>
<keyword evidence="5" id="KW-1185">Reference proteome</keyword>
<dbReference type="PANTHER" id="PTHR47926:SF533">
    <property type="entry name" value="DYW DOMAIN-CONTAINING PROTEIN"/>
    <property type="match status" value="1"/>
</dbReference>
<feature type="repeat" description="PPR" evidence="3">
    <location>
        <begin position="190"/>
        <end position="226"/>
    </location>
</feature>